<reference evidence="1 4" key="1">
    <citation type="submission" date="2004-09" db="EMBL/GenBank/DDBJ databases">
        <authorList>
            <person name="Ai X.L."/>
            <person name="Wang Z.F."/>
            <person name="Wang B."/>
            <person name="Zhang W."/>
            <person name="Li F."/>
            <person name="Fu J.H."/>
            <person name="Cui C.S."/>
            <person name="Shi Y.H."/>
            <person name="He M."/>
        </authorList>
    </citation>
    <scope>NUCLEOTIDE SEQUENCE [LARGE SCALE GENOMIC DNA]</scope>
</reference>
<evidence type="ECO:0000313" key="2">
    <source>
        <dbReference type="EMBL" id="AHN92091.1"/>
    </source>
</evidence>
<proteinExistence type="predicted"/>
<evidence type="ECO:0000313" key="3">
    <source>
        <dbReference type="EMBL" id="AKN63326.1"/>
    </source>
</evidence>
<accession>Q6QXK3</accession>
<name>Q6QXK3_GVAS</name>
<evidence type="ECO:0000313" key="1">
    <source>
        <dbReference type="EMBL" id="AAS82694.1"/>
    </source>
</evidence>
<dbReference type="EMBL" id="KC994902">
    <property type="protein sequence ID" value="AHN92091.1"/>
    <property type="molecule type" value="Genomic_DNA"/>
</dbReference>
<dbReference type="EMBL" id="AY522332">
    <property type="protein sequence ID" value="AAS82694.1"/>
    <property type="molecule type" value="Genomic_DNA"/>
</dbReference>
<organismHost>
    <name type="scientific">Agrotis segetum</name>
    <name type="common">Turnip moth</name>
    <dbReference type="NCBI Taxonomy" id="47767"/>
</organismHost>
<sequence>MIEKVNIIEKSFIKWFVELKEQQPSFEKISEELFEVVMEFLFMKRCKYQKIETWNRALLGCRDD</sequence>
<dbReference type="EMBL" id="KR584663">
    <property type="protein sequence ID" value="AKN63326.1"/>
    <property type="molecule type" value="Genomic_DNA"/>
</dbReference>
<evidence type="ECO:0000313" key="4">
    <source>
        <dbReference type="Proteomes" id="UP000202635"/>
    </source>
</evidence>
<evidence type="ECO:0000313" key="5">
    <source>
        <dbReference type="Proteomes" id="UP000232958"/>
    </source>
</evidence>
<dbReference type="Proteomes" id="UP000202635">
    <property type="component" value="Genome"/>
</dbReference>
<organism evidence="1 4">
    <name type="scientific">Agrotis segetum granulosis virus</name>
    <name type="common">AsGV</name>
    <name type="synonym">Agrotis segetum granulovirus</name>
    <dbReference type="NCBI Taxonomy" id="10464"/>
    <lineage>
        <taxon>Viruses</taxon>
        <taxon>Viruses incertae sedis</taxon>
        <taxon>Naldaviricetes</taxon>
        <taxon>Lefavirales</taxon>
        <taxon>Baculoviridae</taxon>
        <taxon>Betabaculovirus</taxon>
        <taxon>Betabaculovirus agsegetum</taxon>
    </lineage>
</organism>
<reference evidence="2" key="2">
    <citation type="journal article" date="2014" name="Arch. Virol.">
        <title>Complete genome sequence of Agrotis segetum granulovirus Shanghai strain.</title>
        <authorList>
            <person name="Zhang X."/>
            <person name="Liang Z."/>
            <person name="Yin X."/>
            <person name="Wang J."/>
            <person name="Shao X."/>
        </authorList>
    </citation>
    <scope>NUCLEOTIDE SEQUENCE</scope>
    <source>
        <strain evidence="2">L1</strain>
    </source>
</reference>
<gene>
    <name evidence="1" type="primary">ORF44</name>
    <name evidence="2" type="ORF">AsGV052</name>
    <name evidence="1" type="ORF">AsGVgp044</name>
</gene>
<keyword evidence="5" id="KW-1185">Reference proteome</keyword>
<dbReference type="Proteomes" id="UP000232958">
    <property type="component" value="Segment"/>
</dbReference>
<protein>
    <submittedName>
        <fullName evidence="1">ORF44</fullName>
    </submittedName>
</protein>
<reference evidence="3 5" key="3">
    <citation type="submission" date="2015-05" db="EMBL/GenBank/DDBJ databases">
        <title>Complete Sequence of an Agrotis segetum granulovirus isolate from Europe.</title>
        <authorList>
            <person name="Gueli Alletti G."/>
            <person name="Wennmann J.T."/>
            <person name="Jehle J.A."/>
        </authorList>
    </citation>
    <scope>NUCLEOTIDE SEQUENCE [LARGE SCALE GENOMIC DNA]</scope>
    <source>
        <strain evidence="3 5">DA</strain>
    </source>
</reference>